<comment type="caution">
    <text evidence="1">The sequence shown here is derived from an EMBL/GenBank/DDBJ whole genome shotgun (WGS) entry which is preliminary data.</text>
</comment>
<dbReference type="Proteomes" id="UP000766486">
    <property type="component" value="Unassembled WGS sequence"/>
</dbReference>
<dbReference type="EMBL" id="CABFNS010000815">
    <property type="protein sequence ID" value="VUC30216.1"/>
    <property type="molecule type" value="Genomic_DNA"/>
</dbReference>
<reference evidence="1 2" key="1">
    <citation type="submission" date="2019-06" db="EMBL/GenBank/DDBJ databases">
        <authorList>
            <person name="Broberg M."/>
        </authorList>
    </citation>
    <scope>NUCLEOTIDE SEQUENCE [LARGE SCALE GENOMIC DNA]</scope>
</reference>
<keyword evidence="2" id="KW-1185">Reference proteome</keyword>
<accession>A0ABY6UG82</accession>
<proteinExistence type="predicted"/>
<organism evidence="1 2">
    <name type="scientific">Bionectria ochroleuca</name>
    <name type="common">Gliocladium roseum</name>
    <dbReference type="NCBI Taxonomy" id="29856"/>
    <lineage>
        <taxon>Eukaryota</taxon>
        <taxon>Fungi</taxon>
        <taxon>Dikarya</taxon>
        <taxon>Ascomycota</taxon>
        <taxon>Pezizomycotina</taxon>
        <taxon>Sordariomycetes</taxon>
        <taxon>Hypocreomycetidae</taxon>
        <taxon>Hypocreales</taxon>
        <taxon>Bionectriaceae</taxon>
        <taxon>Clonostachys</taxon>
    </lineage>
</organism>
<protein>
    <submittedName>
        <fullName evidence="1">Uncharacterized protein</fullName>
    </submittedName>
</protein>
<name>A0ABY6UG82_BIOOC</name>
<evidence type="ECO:0000313" key="2">
    <source>
        <dbReference type="Proteomes" id="UP000766486"/>
    </source>
</evidence>
<sequence>MSLLQLYVQQIWSLTAKGDSKHDAYQFRYWQNARKTIAKVFFQHYLVKNRTDISGERMAKKECGLGFISREALRQYYSSDH</sequence>
<evidence type="ECO:0000313" key="1">
    <source>
        <dbReference type="EMBL" id="VUC30216.1"/>
    </source>
</evidence>
<gene>
    <name evidence="1" type="ORF">CLO192961_LOCUS280838</name>
</gene>